<evidence type="ECO:0000313" key="2">
    <source>
        <dbReference type="EMBL" id="AFZ19667.1"/>
    </source>
</evidence>
<reference evidence="2 3" key="1">
    <citation type="submission" date="2012-06" db="EMBL/GenBank/DDBJ databases">
        <title>Finished chromosome of genome of Microcoleus sp. PCC 7113.</title>
        <authorList>
            <consortium name="US DOE Joint Genome Institute"/>
            <person name="Gugger M."/>
            <person name="Coursin T."/>
            <person name="Rippka R."/>
            <person name="Tandeau De Marsac N."/>
            <person name="Huntemann M."/>
            <person name="Wei C.-L."/>
            <person name="Han J."/>
            <person name="Detter J.C."/>
            <person name="Han C."/>
            <person name="Tapia R."/>
            <person name="Chen A."/>
            <person name="Kyrpides N."/>
            <person name="Mavromatis K."/>
            <person name="Markowitz V."/>
            <person name="Szeto E."/>
            <person name="Ivanova N."/>
            <person name="Pagani I."/>
            <person name="Pati A."/>
            <person name="Goodwin L."/>
            <person name="Nordberg H.P."/>
            <person name="Cantor M.N."/>
            <person name="Hua S.X."/>
            <person name="Woyke T."/>
            <person name="Kerfeld C.A."/>
        </authorList>
    </citation>
    <scope>NUCLEOTIDE SEQUENCE [LARGE SCALE GENOMIC DNA]</scope>
    <source>
        <strain evidence="2 3">PCC 7113</strain>
    </source>
</reference>
<evidence type="ECO:0000313" key="3">
    <source>
        <dbReference type="Proteomes" id="UP000010471"/>
    </source>
</evidence>
<protein>
    <recommendedName>
        <fullName evidence="4">DUF928 domain-containing protein</fullName>
    </recommendedName>
</protein>
<evidence type="ECO:0000256" key="1">
    <source>
        <dbReference type="SAM" id="MobiDB-lite"/>
    </source>
</evidence>
<dbReference type="HOGENOM" id="CLU_061545_1_0_3"/>
<dbReference type="Pfam" id="PF06051">
    <property type="entry name" value="DUF928"/>
    <property type="match status" value="1"/>
</dbReference>
<dbReference type="KEGG" id="mic:Mic7113_3960"/>
<dbReference type="EMBL" id="CP003630">
    <property type="protein sequence ID" value="AFZ19667.1"/>
    <property type="molecule type" value="Genomic_DNA"/>
</dbReference>
<evidence type="ECO:0008006" key="4">
    <source>
        <dbReference type="Google" id="ProtNLM"/>
    </source>
</evidence>
<dbReference type="AlphaFoldDB" id="K9WJH6"/>
<dbReference type="Proteomes" id="UP000010471">
    <property type="component" value="Chromosome"/>
</dbReference>
<dbReference type="OrthoDB" id="536034at2"/>
<gene>
    <name evidence="2" type="ORF">Mic7113_3960</name>
</gene>
<proteinExistence type="predicted"/>
<dbReference type="RefSeq" id="WP_015183804.1">
    <property type="nucleotide sequence ID" value="NC_019738.1"/>
</dbReference>
<dbReference type="InterPro" id="IPR010328">
    <property type="entry name" value="DUF928"/>
</dbReference>
<keyword evidence="3" id="KW-1185">Reference proteome</keyword>
<sequence length="302" mass="32790">MINKKLSHLPKTLAMGLTVVGVYSHLPLPTQATTAPTPSTLSVVSTASSAAKTQPSFLRFQLAQTPGQLASRSAGAPFKTTPLLKDRGAPAPGKRVGGASRGSCPRASKNLTALVPVIPTLPTDSVLGLTFAEHPTLWFYVPYSLTATRPVEFILLDDKGTELYRTLLSESGTAPGVMGFKIPETVAPLAVNKRYKWYLTVFCDANERSDFRSVDGWVQRVALDPKLQQTLEHANPQQKAVLYTQAGVWHEAVTTLAQMHRQNPNNAILQQQWQELMQLIDLGAIAPEPITSMLTPKKSAPD</sequence>
<feature type="region of interest" description="Disordered" evidence="1">
    <location>
        <begin position="80"/>
        <end position="104"/>
    </location>
</feature>
<name>K9WJH6_9CYAN</name>
<dbReference type="eggNOG" id="COG3087">
    <property type="taxonomic scope" value="Bacteria"/>
</dbReference>
<accession>K9WJH6</accession>
<organism evidence="2 3">
    <name type="scientific">Allocoleopsis franciscana PCC 7113</name>
    <dbReference type="NCBI Taxonomy" id="1173027"/>
    <lineage>
        <taxon>Bacteria</taxon>
        <taxon>Bacillati</taxon>
        <taxon>Cyanobacteriota</taxon>
        <taxon>Cyanophyceae</taxon>
        <taxon>Coleofasciculales</taxon>
        <taxon>Coleofasciculaceae</taxon>
        <taxon>Allocoleopsis</taxon>
        <taxon>Allocoleopsis franciscana</taxon>
    </lineage>
</organism>
<dbReference type="STRING" id="1173027.Mic7113_3960"/>